<keyword evidence="11" id="KW-0969">Cilium</keyword>
<dbReference type="Pfam" id="PF02107">
    <property type="entry name" value="FlgH"/>
    <property type="match status" value="1"/>
</dbReference>
<evidence type="ECO:0000256" key="9">
    <source>
        <dbReference type="HAMAP-Rule" id="MF_00415"/>
    </source>
</evidence>
<evidence type="ECO:0000256" key="2">
    <source>
        <dbReference type="ARBA" id="ARBA00004370"/>
    </source>
</evidence>
<dbReference type="KEGG" id="pacr:FXN63_16230"/>
<dbReference type="Proteomes" id="UP000325161">
    <property type="component" value="Chromosome"/>
</dbReference>
<comment type="similarity">
    <text evidence="3 9">Belongs to the FlgH family.</text>
</comment>
<dbReference type="GO" id="GO:0009427">
    <property type="term" value="C:bacterial-type flagellum basal body, distal rod, L ring"/>
    <property type="evidence" value="ECO:0007669"/>
    <property type="project" value="InterPro"/>
</dbReference>
<name>A0A5C0AZU1_9BURK</name>
<dbReference type="AlphaFoldDB" id="A0A5C0AZU1"/>
<dbReference type="PROSITE" id="PS51257">
    <property type="entry name" value="PROKAR_LIPOPROTEIN"/>
    <property type="match status" value="1"/>
</dbReference>
<evidence type="ECO:0000313" key="11">
    <source>
        <dbReference type="EMBL" id="QEI07216.1"/>
    </source>
</evidence>
<evidence type="ECO:0000256" key="3">
    <source>
        <dbReference type="ARBA" id="ARBA00006929"/>
    </source>
</evidence>
<keyword evidence="11" id="KW-0966">Cell projection</keyword>
<organism evidence="11 12">
    <name type="scientific">Pigmentiphaga aceris</name>
    <dbReference type="NCBI Taxonomy" id="1940612"/>
    <lineage>
        <taxon>Bacteria</taxon>
        <taxon>Pseudomonadati</taxon>
        <taxon>Pseudomonadota</taxon>
        <taxon>Betaproteobacteria</taxon>
        <taxon>Burkholderiales</taxon>
        <taxon>Alcaligenaceae</taxon>
        <taxon>Pigmentiphaga</taxon>
    </lineage>
</organism>
<evidence type="ECO:0000256" key="4">
    <source>
        <dbReference type="ARBA" id="ARBA00011439"/>
    </source>
</evidence>
<dbReference type="PANTHER" id="PTHR34933">
    <property type="entry name" value="FLAGELLAR L-RING PROTEIN"/>
    <property type="match status" value="1"/>
</dbReference>
<evidence type="ECO:0000256" key="8">
    <source>
        <dbReference type="ARBA" id="ARBA00023237"/>
    </source>
</evidence>
<dbReference type="GO" id="GO:0003774">
    <property type="term" value="F:cytoskeletal motor activity"/>
    <property type="evidence" value="ECO:0007669"/>
    <property type="project" value="InterPro"/>
</dbReference>
<evidence type="ECO:0000256" key="6">
    <source>
        <dbReference type="ARBA" id="ARBA00023136"/>
    </source>
</evidence>
<evidence type="ECO:0000256" key="10">
    <source>
        <dbReference type="SAM" id="SignalP"/>
    </source>
</evidence>
<evidence type="ECO:0000256" key="7">
    <source>
        <dbReference type="ARBA" id="ARBA00023143"/>
    </source>
</evidence>
<dbReference type="PANTHER" id="PTHR34933:SF3">
    <property type="entry name" value="FLAGELLAR L-RING PROTEIN"/>
    <property type="match status" value="1"/>
</dbReference>
<proteinExistence type="inferred from homology"/>
<keyword evidence="9" id="KW-0449">Lipoprotein</keyword>
<comment type="subunit">
    <text evidence="4 9">The basal body constitutes a major portion of the flagellar organelle and consists of four rings (L,P,S, and M) mounted on a central rod.</text>
</comment>
<keyword evidence="7 9" id="KW-0975">Bacterial flagellum</keyword>
<reference evidence="11 12" key="1">
    <citation type="submission" date="2019-08" db="EMBL/GenBank/DDBJ databases">
        <title>Amphibian skin-associated Pigmentiphaga: genome sequence and occurrence across geography and hosts.</title>
        <authorList>
            <person name="Bletz M.C."/>
            <person name="Bunk B."/>
            <person name="Sproeer C."/>
            <person name="Biwer P."/>
            <person name="Reiter S."/>
            <person name="Rabemananjara F.C.E."/>
            <person name="Schulz S."/>
            <person name="Overmann J."/>
            <person name="Vences M."/>
        </authorList>
    </citation>
    <scope>NUCLEOTIDE SEQUENCE [LARGE SCALE GENOMIC DNA]</scope>
    <source>
        <strain evidence="11 12">Mada1488</strain>
    </source>
</reference>
<keyword evidence="5 9" id="KW-0732">Signal</keyword>
<comment type="subcellular location">
    <subcellularLocation>
        <location evidence="9">Cell outer membrane</location>
        <topology evidence="9">Lipid-anchor</topology>
    </subcellularLocation>
    <subcellularLocation>
        <location evidence="9">Bacterial flagellum basal body</location>
    </subcellularLocation>
    <subcellularLocation>
        <location evidence="2">Membrane</location>
    </subcellularLocation>
</comment>
<feature type="signal peptide" evidence="10">
    <location>
        <begin position="1"/>
        <end position="28"/>
    </location>
</feature>
<sequence length="234" mass="24408">MNIRVQSIFASLRGLAAVGALLVLSACAAPKIDISGPTTIRPVDPVAVQASRRASGGIYADAVAYRPLFEDRRARNIGDTLVVRIEERIDATQRNNSSASRTGSASLGIPLINKLPFAKGLGGTGLDANSANTFDSKGATGASNLLTGTIAVTVMEVLGNGNLIVAGEKQLGTNQETERIRFSGVVNPASIVGANTVSSTQVADARIEYRGEGAIDSAQTAGWLTRFFFSFLPI</sequence>
<feature type="chain" id="PRO_5022680419" description="Flagellar L-ring protein" evidence="10">
    <location>
        <begin position="29"/>
        <end position="234"/>
    </location>
</feature>
<evidence type="ECO:0000313" key="12">
    <source>
        <dbReference type="Proteomes" id="UP000325161"/>
    </source>
</evidence>
<dbReference type="GO" id="GO:0009279">
    <property type="term" value="C:cell outer membrane"/>
    <property type="evidence" value="ECO:0007669"/>
    <property type="project" value="UniProtKB-SubCell"/>
</dbReference>
<accession>A0A5C0AZU1</accession>
<dbReference type="HAMAP" id="MF_00415">
    <property type="entry name" value="FlgH"/>
    <property type="match status" value="1"/>
</dbReference>
<dbReference type="InterPro" id="IPR000527">
    <property type="entry name" value="Flag_Lring"/>
</dbReference>
<evidence type="ECO:0000256" key="5">
    <source>
        <dbReference type="ARBA" id="ARBA00022729"/>
    </source>
</evidence>
<keyword evidence="11" id="KW-0282">Flagellum</keyword>
<keyword evidence="8 9" id="KW-0998">Cell outer membrane</keyword>
<protein>
    <recommendedName>
        <fullName evidence="9">Flagellar L-ring protein</fullName>
    </recommendedName>
    <alternativeName>
        <fullName evidence="9">Basal body L-ring protein</fullName>
    </alternativeName>
</protein>
<keyword evidence="6 9" id="KW-0472">Membrane</keyword>
<dbReference type="GO" id="GO:0071973">
    <property type="term" value="P:bacterial-type flagellum-dependent cell motility"/>
    <property type="evidence" value="ECO:0007669"/>
    <property type="project" value="InterPro"/>
</dbReference>
<keyword evidence="12" id="KW-1185">Reference proteome</keyword>
<dbReference type="OrthoDB" id="9789463at2"/>
<dbReference type="RefSeq" id="WP_148816263.1">
    <property type="nucleotide sequence ID" value="NZ_CP043046.1"/>
</dbReference>
<dbReference type="EMBL" id="CP043046">
    <property type="protein sequence ID" value="QEI07216.1"/>
    <property type="molecule type" value="Genomic_DNA"/>
</dbReference>
<dbReference type="PRINTS" id="PR01008">
    <property type="entry name" value="FLGLRINGFLGH"/>
</dbReference>
<evidence type="ECO:0000256" key="1">
    <source>
        <dbReference type="ARBA" id="ARBA00002591"/>
    </source>
</evidence>
<comment type="function">
    <text evidence="1 9">Assembles around the rod to form the L-ring and probably protects the motor/basal body from shearing forces during rotation.</text>
</comment>
<gene>
    <name evidence="9" type="primary">flgH</name>
    <name evidence="11" type="ORF">FXN63_16230</name>
</gene>